<evidence type="ECO:0000313" key="3">
    <source>
        <dbReference type="Proteomes" id="UP000295345"/>
    </source>
</evidence>
<dbReference type="Proteomes" id="UP000295345">
    <property type="component" value="Unassembled WGS sequence"/>
</dbReference>
<dbReference type="Gene3D" id="3.15.30.10">
    <property type="entry name" value="putative capsid protein of prophage domain like"/>
    <property type="match status" value="1"/>
</dbReference>
<organism evidence="2 3">
    <name type="scientific">Streptomyces hainanensis</name>
    <dbReference type="NCBI Taxonomy" id="402648"/>
    <lineage>
        <taxon>Bacteria</taxon>
        <taxon>Bacillati</taxon>
        <taxon>Actinomycetota</taxon>
        <taxon>Actinomycetes</taxon>
        <taxon>Kitasatosporales</taxon>
        <taxon>Streptomycetaceae</taxon>
        <taxon>Streptomyces</taxon>
    </lineage>
</organism>
<evidence type="ECO:0000313" key="2">
    <source>
        <dbReference type="EMBL" id="TDC77512.1"/>
    </source>
</evidence>
<name>A0A4R4TQ90_9ACTN</name>
<keyword evidence="3" id="KW-1185">Reference proteome</keyword>
<gene>
    <name evidence="2" type="ORF">E1283_07180</name>
</gene>
<dbReference type="AlphaFoldDB" id="A0A4R4TQ90"/>
<protein>
    <submittedName>
        <fullName evidence="2">Uncharacterized protein</fullName>
    </submittedName>
</protein>
<feature type="region of interest" description="Disordered" evidence="1">
    <location>
        <begin position="1"/>
        <end position="72"/>
    </location>
</feature>
<sequence length="361" mass="39975">MAGETPRPPTAARSSPACSWPRRCSPPHRHESAGRCCGTARRSRPASRAASTPQPSPNRPHRSTSPKREGRVPMLDTLLNDVNATDLNAFARAIPTPADFELTQTVMPERTLNSVRFRIRSSKRRVNAAKFRAWDSQTAVATRQAERIITEGMLPPLGQKLFVGELEQILLDTARGADSTEFVELLYDDVERHVESIRNRMELAAGDLLTDGRFTLVGENGLHLEADFSVPAANMPTAPRPWSDPTSDPLADGLAWIEYLQSIGGPMTVRAISPYERLRGLTVQGHTAPLGLVDITRVRDIRAGCIGYISLIKPAVQFHGIARAGVMCSPNLRLPGPRWRIRTRRESVRHDVRKWLDGEPP</sequence>
<accession>A0A4R4TQ90</accession>
<reference evidence="2 3" key="1">
    <citation type="submission" date="2019-03" db="EMBL/GenBank/DDBJ databases">
        <title>Draft genome sequences of novel Actinobacteria.</title>
        <authorList>
            <person name="Sahin N."/>
            <person name="Ay H."/>
            <person name="Saygin H."/>
        </authorList>
    </citation>
    <scope>NUCLEOTIDE SEQUENCE [LARGE SCALE GENOMIC DNA]</scope>
    <source>
        <strain evidence="2 3">DSM 41900</strain>
    </source>
</reference>
<evidence type="ECO:0000256" key="1">
    <source>
        <dbReference type="SAM" id="MobiDB-lite"/>
    </source>
</evidence>
<dbReference type="EMBL" id="SMKI01000052">
    <property type="protein sequence ID" value="TDC77512.1"/>
    <property type="molecule type" value="Genomic_DNA"/>
</dbReference>
<proteinExistence type="predicted"/>
<dbReference type="InterPro" id="IPR005564">
    <property type="entry name" value="Major_capsid_GpE"/>
</dbReference>
<dbReference type="OrthoDB" id="3196427at2"/>
<dbReference type="Pfam" id="PF03864">
    <property type="entry name" value="Phage_cap_E"/>
    <property type="match status" value="1"/>
</dbReference>
<comment type="caution">
    <text evidence="2">The sequence shown here is derived from an EMBL/GenBank/DDBJ whole genome shotgun (WGS) entry which is preliminary data.</text>
</comment>